<dbReference type="InterPro" id="IPR043129">
    <property type="entry name" value="ATPase_NBD"/>
</dbReference>
<keyword evidence="7 9" id="KW-0067">ATP-binding</keyword>
<dbReference type="PANTHER" id="PTHR21060">
    <property type="entry name" value="ACETATE KINASE"/>
    <property type="match status" value="1"/>
</dbReference>
<evidence type="ECO:0000256" key="9">
    <source>
        <dbReference type="HAMAP-Rule" id="MF_00542"/>
    </source>
</evidence>
<evidence type="ECO:0000256" key="3">
    <source>
        <dbReference type="ARBA" id="ARBA00022490"/>
    </source>
</evidence>
<dbReference type="SUPFAM" id="SSF53067">
    <property type="entry name" value="Actin-like ATPase domain"/>
    <property type="match status" value="2"/>
</dbReference>
<name>A0ABY7JMS1_9FIRM</name>
<dbReference type="PIRSF" id="PIRSF036458">
    <property type="entry name" value="Butyrate_kin"/>
    <property type="match status" value="1"/>
</dbReference>
<gene>
    <name evidence="9 11" type="primary">buk</name>
    <name evidence="11" type="ORF">O0R46_07635</name>
</gene>
<comment type="similarity">
    <text evidence="2 9 10">Belongs to the acetokinase family.</text>
</comment>
<dbReference type="Proteomes" id="UP001164187">
    <property type="component" value="Chromosome"/>
</dbReference>
<evidence type="ECO:0000313" key="12">
    <source>
        <dbReference type="Proteomes" id="UP001164187"/>
    </source>
</evidence>
<dbReference type="GO" id="GO:0047761">
    <property type="term" value="F:butyrate kinase activity"/>
    <property type="evidence" value="ECO:0007669"/>
    <property type="project" value="UniProtKB-EC"/>
</dbReference>
<keyword evidence="5 9" id="KW-0547">Nucleotide-binding</keyword>
<keyword evidence="3 9" id="KW-0963">Cytoplasm</keyword>
<dbReference type="InterPro" id="IPR000890">
    <property type="entry name" value="Aliphatic_acid_kin_short-chain"/>
</dbReference>
<keyword evidence="6 9" id="KW-0418">Kinase</keyword>
<dbReference type="Gene3D" id="3.30.420.40">
    <property type="match status" value="2"/>
</dbReference>
<evidence type="ECO:0000313" key="11">
    <source>
        <dbReference type="EMBL" id="WAW14464.1"/>
    </source>
</evidence>
<evidence type="ECO:0000256" key="10">
    <source>
        <dbReference type="RuleBase" id="RU003835"/>
    </source>
</evidence>
<evidence type="ECO:0000256" key="2">
    <source>
        <dbReference type="ARBA" id="ARBA00008748"/>
    </source>
</evidence>
<evidence type="ECO:0000256" key="4">
    <source>
        <dbReference type="ARBA" id="ARBA00022679"/>
    </source>
</evidence>
<dbReference type="PROSITE" id="PS01075">
    <property type="entry name" value="ACETATE_KINASE_1"/>
    <property type="match status" value="1"/>
</dbReference>
<dbReference type="EC" id="2.7.2.7" evidence="9"/>
<dbReference type="NCBIfam" id="TIGR02707">
    <property type="entry name" value="butyr_kinase"/>
    <property type="match status" value="1"/>
</dbReference>
<dbReference type="Pfam" id="PF00871">
    <property type="entry name" value="Acetate_kinase"/>
    <property type="match status" value="1"/>
</dbReference>
<sequence length="353" mass="39062">MKILVINPGSTSTKVGLFEDLNELVVENIDIPVEELKKFEDLYDQIDMRYNQVMGFLNKNGLEAKDLDVIVSRGGMLPPLHAGAYYIDDELCEIMRYHPAQFHASNLGALVSSKISKLADIPAYIYDAVSVDELADVARLSGVKEYPKSSFSHALNTRAVAMEHCKLNNMDYKNSSFIVAHLGGGISMNFQKNGRLIEVISSDEGPFSTNRAGAIPVYSCIKIAKDQGYMGLQRYEDSTGGLYSYLGTTDAREVESMINSGDKDAENVYKAMAYQISRYIGSLSVVDDGKIDGILLTGGMSHSKMLINWIKEKTSFIAPISIYPGEFEMKALAAGGYRVQNAQEEADYLRLYK</sequence>
<dbReference type="InterPro" id="IPR023865">
    <property type="entry name" value="Aliphatic_acid_kinase_CS"/>
</dbReference>
<accession>A0ABY7JMS1</accession>
<evidence type="ECO:0000256" key="6">
    <source>
        <dbReference type="ARBA" id="ARBA00022777"/>
    </source>
</evidence>
<protein>
    <recommendedName>
        <fullName evidence="9">Probable butyrate kinase</fullName>
        <shortName evidence="9">BK</shortName>
        <ecNumber evidence="9">2.7.2.7</ecNumber>
    </recommendedName>
    <alternativeName>
        <fullName evidence="9">Branched-chain carboxylic acid kinase</fullName>
    </alternativeName>
</protein>
<keyword evidence="4 9" id="KW-0808">Transferase</keyword>
<dbReference type="InterPro" id="IPR011245">
    <property type="entry name" value="Butyrate_kin"/>
</dbReference>
<keyword evidence="12" id="KW-1185">Reference proteome</keyword>
<evidence type="ECO:0000256" key="1">
    <source>
        <dbReference type="ARBA" id="ARBA00004496"/>
    </source>
</evidence>
<evidence type="ECO:0000256" key="8">
    <source>
        <dbReference type="ARBA" id="ARBA00048596"/>
    </source>
</evidence>
<organism evidence="11 12">
    <name type="scientific">Peptostreptococcus equinus</name>
    <dbReference type="NCBI Taxonomy" id="3003601"/>
    <lineage>
        <taxon>Bacteria</taxon>
        <taxon>Bacillati</taxon>
        <taxon>Bacillota</taxon>
        <taxon>Clostridia</taxon>
        <taxon>Peptostreptococcales</taxon>
        <taxon>Peptostreptococcaceae</taxon>
        <taxon>Peptostreptococcus</taxon>
    </lineage>
</organism>
<dbReference type="CDD" id="cd24011">
    <property type="entry name" value="ASKHA_NBD_BK"/>
    <property type="match status" value="1"/>
</dbReference>
<evidence type="ECO:0000256" key="5">
    <source>
        <dbReference type="ARBA" id="ARBA00022741"/>
    </source>
</evidence>
<dbReference type="PANTHER" id="PTHR21060:SF20">
    <property type="entry name" value="BUTYRATE KINASE 1-RELATED"/>
    <property type="match status" value="1"/>
</dbReference>
<comment type="catalytic activity">
    <reaction evidence="8 9">
        <text>butanoate + ATP = butanoyl phosphate + ADP</text>
        <dbReference type="Rhea" id="RHEA:13585"/>
        <dbReference type="ChEBI" id="CHEBI:17968"/>
        <dbReference type="ChEBI" id="CHEBI:30616"/>
        <dbReference type="ChEBI" id="CHEBI:58079"/>
        <dbReference type="ChEBI" id="CHEBI:456216"/>
        <dbReference type="EC" id="2.7.2.7"/>
    </reaction>
</comment>
<proteinExistence type="inferred from homology"/>
<dbReference type="EMBL" id="CP114052">
    <property type="protein sequence ID" value="WAW14464.1"/>
    <property type="molecule type" value="Genomic_DNA"/>
</dbReference>
<dbReference type="HAMAP" id="MF_00542">
    <property type="entry name" value="Butyrate_kinase"/>
    <property type="match status" value="1"/>
</dbReference>
<dbReference type="RefSeq" id="WP_269311143.1">
    <property type="nucleotide sequence ID" value="NZ_CP114052.1"/>
</dbReference>
<dbReference type="NCBIfam" id="NF002834">
    <property type="entry name" value="PRK03011.1-5"/>
    <property type="match status" value="1"/>
</dbReference>
<dbReference type="PRINTS" id="PR00471">
    <property type="entry name" value="ACETATEKNASE"/>
</dbReference>
<evidence type="ECO:0000256" key="7">
    <source>
        <dbReference type="ARBA" id="ARBA00022840"/>
    </source>
</evidence>
<comment type="subcellular location">
    <subcellularLocation>
        <location evidence="1 9">Cytoplasm</location>
    </subcellularLocation>
</comment>
<reference evidence="11" key="1">
    <citation type="submission" date="2022-12" db="EMBL/GenBank/DDBJ databases">
        <title>Peptostreptococcus.</title>
        <authorList>
            <person name="Lee S.H."/>
        </authorList>
    </citation>
    <scope>NUCLEOTIDE SEQUENCE</scope>
    <source>
        <strain evidence="11">CBA3647</strain>
    </source>
</reference>